<proteinExistence type="predicted"/>
<organism evidence="2 3">
    <name type="scientific">Roseicyclus persicicus</name>
    <dbReference type="NCBI Taxonomy" id="2650661"/>
    <lineage>
        <taxon>Bacteria</taxon>
        <taxon>Pseudomonadati</taxon>
        <taxon>Pseudomonadota</taxon>
        <taxon>Alphaproteobacteria</taxon>
        <taxon>Rhodobacterales</taxon>
        <taxon>Roseobacteraceae</taxon>
        <taxon>Roseicyclus</taxon>
    </lineage>
</organism>
<dbReference type="Proteomes" id="UP000526408">
    <property type="component" value="Unassembled WGS sequence"/>
</dbReference>
<keyword evidence="3" id="KW-1185">Reference proteome</keyword>
<evidence type="ECO:0000313" key="2">
    <source>
        <dbReference type="EMBL" id="NKX43294.1"/>
    </source>
</evidence>
<keyword evidence="1" id="KW-0732">Signal</keyword>
<sequence>MTRILQLLGPMLACFLMLAGPSFAQDQAARVVVPGAPPGGAYVDGCYRVDRPLYGPYRIRLCFGNRGQGTYAVQGPQLTCEGRLTWRVAGDTVNLSLRRTSCNLGRAWAAAEVTCRPRGLVSVLLDELIREITGQGSGRPRVVVPDRPTVGRLTCTYYPTVAGAPIRPFFANRILQEPRS</sequence>
<dbReference type="EMBL" id="JAAZQQ010000001">
    <property type="protein sequence ID" value="NKX43294.1"/>
    <property type="molecule type" value="Genomic_DNA"/>
</dbReference>
<reference evidence="2 3" key="1">
    <citation type="submission" date="2020-04" db="EMBL/GenBank/DDBJ databases">
        <authorList>
            <person name="Yoon J."/>
        </authorList>
    </citation>
    <scope>NUCLEOTIDE SEQUENCE [LARGE SCALE GENOMIC DNA]</scope>
    <source>
        <strain evidence="2 3">KMU-115</strain>
    </source>
</reference>
<dbReference type="AlphaFoldDB" id="A0A7X6GX54"/>
<protein>
    <submittedName>
        <fullName evidence="2">Uncharacterized protein</fullName>
    </submittedName>
</protein>
<evidence type="ECO:0000313" key="3">
    <source>
        <dbReference type="Proteomes" id="UP000526408"/>
    </source>
</evidence>
<name>A0A7X6GX54_9RHOB</name>
<dbReference type="RefSeq" id="WP_168621672.1">
    <property type="nucleotide sequence ID" value="NZ_JAAZQQ010000001.1"/>
</dbReference>
<gene>
    <name evidence="2" type="ORF">HCU73_01730</name>
</gene>
<evidence type="ECO:0000256" key="1">
    <source>
        <dbReference type="SAM" id="SignalP"/>
    </source>
</evidence>
<feature type="signal peptide" evidence="1">
    <location>
        <begin position="1"/>
        <end position="24"/>
    </location>
</feature>
<accession>A0A7X6GX54</accession>
<feature type="chain" id="PRO_5031055286" evidence="1">
    <location>
        <begin position="25"/>
        <end position="180"/>
    </location>
</feature>
<comment type="caution">
    <text evidence="2">The sequence shown here is derived from an EMBL/GenBank/DDBJ whole genome shotgun (WGS) entry which is preliminary data.</text>
</comment>